<name>K6XM60_9ALTE</name>
<feature type="domain" description="SnoaL-like" evidence="2">
    <location>
        <begin position="34"/>
        <end position="144"/>
    </location>
</feature>
<dbReference type="InterPro" id="IPR032710">
    <property type="entry name" value="NTF2-like_dom_sf"/>
</dbReference>
<sequence>MLQRYICLIFALLVQLSVQASKQASETQTQISLTLDDFHQAASDANQQQYFDLLSDKAVFIGTDATERWDKNTFKAFAKPYFDKGQGWTYIPRNRHVTLSASGQVAWFDELLDSQSYGECRGTGVLELTENGWKISQYHLTIPLPNGLAKDVVKQIQQQQH</sequence>
<dbReference type="STRING" id="493475.GARC_4807"/>
<protein>
    <recommendedName>
        <fullName evidence="2">SnoaL-like domain-containing protein</fullName>
    </recommendedName>
</protein>
<dbReference type="Proteomes" id="UP000006327">
    <property type="component" value="Unassembled WGS sequence"/>
</dbReference>
<dbReference type="EMBL" id="BAEO01000065">
    <property type="protein sequence ID" value="GAC21744.1"/>
    <property type="molecule type" value="Genomic_DNA"/>
</dbReference>
<evidence type="ECO:0000313" key="3">
    <source>
        <dbReference type="EMBL" id="GAC21744.1"/>
    </source>
</evidence>
<reference evidence="3 4" key="1">
    <citation type="journal article" date="2017" name="Antonie Van Leeuwenhoek">
        <title>Rhizobium rhizosphaerae sp. nov., a novel species isolated from rice rhizosphere.</title>
        <authorList>
            <person name="Zhao J.J."/>
            <person name="Zhang J."/>
            <person name="Zhang R.J."/>
            <person name="Zhang C.W."/>
            <person name="Yin H.Q."/>
            <person name="Zhang X.X."/>
        </authorList>
    </citation>
    <scope>NUCLEOTIDE SEQUENCE [LARGE SCALE GENOMIC DNA]</scope>
    <source>
        <strain evidence="3 4">BSs20135</strain>
    </source>
</reference>
<accession>K6XM60</accession>
<feature type="chain" id="PRO_5003900433" description="SnoaL-like domain-containing protein" evidence="1">
    <location>
        <begin position="21"/>
        <end position="161"/>
    </location>
</feature>
<dbReference type="InterPro" id="IPR037401">
    <property type="entry name" value="SnoaL-like"/>
</dbReference>
<keyword evidence="4" id="KW-1185">Reference proteome</keyword>
<organism evidence="3 4">
    <name type="scientific">Paraglaciecola arctica BSs20135</name>
    <dbReference type="NCBI Taxonomy" id="493475"/>
    <lineage>
        <taxon>Bacteria</taxon>
        <taxon>Pseudomonadati</taxon>
        <taxon>Pseudomonadota</taxon>
        <taxon>Gammaproteobacteria</taxon>
        <taxon>Alteromonadales</taxon>
        <taxon>Alteromonadaceae</taxon>
        <taxon>Paraglaciecola</taxon>
    </lineage>
</organism>
<comment type="caution">
    <text evidence="3">The sequence shown here is derived from an EMBL/GenBank/DDBJ whole genome shotgun (WGS) entry which is preliminary data.</text>
</comment>
<evidence type="ECO:0000256" key="1">
    <source>
        <dbReference type="SAM" id="SignalP"/>
    </source>
</evidence>
<proteinExistence type="predicted"/>
<dbReference type="Pfam" id="PF13474">
    <property type="entry name" value="SnoaL_3"/>
    <property type="match status" value="1"/>
</dbReference>
<dbReference type="Gene3D" id="3.10.450.50">
    <property type="match status" value="1"/>
</dbReference>
<dbReference type="RefSeq" id="WP_007625038.1">
    <property type="nucleotide sequence ID" value="NZ_BAEO01000065.1"/>
</dbReference>
<gene>
    <name evidence="3" type="ORF">GARC_4807</name>
</gene>
<evidence type="ECO:0000313" key="4">
    <source>
        <dbReference type="Proteomes" id="UP000006327"/>
    </source>
</evidence>
<dbReference type="OrthoDB" id="271716at2"/>
<evidence type="ECO:0000259" key="2">
    <source>
        <dbReference type="Pfam" id="PF13474"/>
    </source>
</evidence>
<feature type="signal peptide" evidence="1">
    <location>
        <begin position="1"/>
        <end position="20"/>
    </location>
</feature>
<dbReference type="eggNOG" id="COG4319">
    <property type="taxonomic scope" value="Bacteria"/>
</dbReference>
<dbReference type="SUPFAM" id="SSF54427">
    <property type="entry name" value="NTF2-like"/>
    <property type="match status" value="1"/>
</dbReference>
<keyword evidence="1" id="KW-0732">Signal</keyword>
<dbReference type="AlphaFoldDB" id="K6XM60"/>